<dbReference type="InterPro" id="IPR009057">
    <property type="entry name" value="Homeodomain-like_sf"/>
</dbReference>
<dbReference type="GO" id="GO:0003677">
    <property type="term" value="F:DNA binding"/>
    <property type="evidence" value="ECO:0007669"/>
    <property type="project" value="InterPro"/>
</dbReference>
<feature type="domain" description="HTH psq-type" evidence="3">
    <location>
        <begin position="14"/>
        <end position="54"/>
    </location>
</feature>
<gene>
    <name evidence="4" type="ORF">MCOR_46007</name>
</gene>
<evidence type="ECO:0000256" key="1">
    <source>
        <dbReference type="SAM" id="MobiDB-lite"/>
    </source>
</evidence>
<organism evidence="4 5">
    <name type="scientific">Mytilus coruscus</name>
    <name type="common">Sea mussel</name>
    <dbReference type="NCBI Taxonomy" id="42192"/>
    <lineage>
        <taxon>Eukaryota</taxon>
        <taxon>Metazoa</taxon>
        <taxon>Spiralia</taxon>
        <taxon>Lophotrochozoa</taxon>
        <taxon>Mollusca</taxon>
        <taxon>Bivalvia</taxon>
        <taxon>Autobranchia</taxon>
        <taxon>Pteriomorphia</taxon>
        <taxon>Mytilida</taxon>
        <taxon>Mytiloidea</taxon>
        <taxon>Mytilidae</taxon>
        <taxon>Mytilinae</taxon>
        <taxon>Mytilus</taxon>
    </lineage>
</organism>
<accession>A0A6J8DZ82</accession>
<feature type="transmembrane region" description="Helical" evidence="2">
    <location>
        <begin position="417"/>
        <end position="439"/>
    </location>
</feature>
<keyword evidence="5" id="KW-1185">Reference proteome</keyword>
<dbReference type="Proteomes" id="UP000507470">
    <property type="component" value="Unassembled WGS sequence"/>
</dbReference>
<evidence type="ECO:0000256" key="2">
    <source>
        <dbReference type="SAM" id="Phobius"/>
    </source>
</evidence>
<feature type="compositionally biased region" description="Basic residues" evidence="1">
    <location>
        <begin position="329"/>
        <end position="350"/>
    </location>
</feature>
<dbReference type="EMBL" id="CACVKT020008119">
    <property type="protein sequence ID" value="CAC5413063.1"/>
    <property type="molecule type" value="Genomic_DNA"/>
</dbReference>
<dbReference type="InterPro" id="IPR007889">
    <property type="entry name" value="HTH_Psq"/>
</dbReference>
<dbReference type="OrthoDB" id="8191755at2759"/>
<reference evidence="4 5" key="1">
    <citation type="submission" date="2020-06" db="EMBL/GenBank/DDBJ databases">
        <authorList>
            <person name="Li R."/>
            <person name="Bekaert M."/>
        </authorList>
    </citation>
    <scope>NUCLEOTIDE SEQUENCE [LARGE SCALE GENOMIC DNA]</scope>
    <source>
        <strain evidence="5">wild</strain>
    </source>
</reference>
<dbReference type="AlphaFoldDB" id="A0A6J8DZ82"/>
<keyword evidence="2" id="KW-0812">Transmembrane</keyword>
<feature type="region of interest" description="Disordered" evidence="1">
    <location>
        <begin position="325"/>
        <end position="352"/>
    </location>
</feature>
<evidence type="ECO:0000259" key="3">
    <source>
        <dbReference type="Pfam" id="PF05225"/>
    </source>
</evidence>
<keyword evidence="2" id="KW-0472">Membrane</keyword>
<evidence type="ECO:0000313" key="4">
    <source>
        <dbReference type="EMBL" id="CAC5413063.1"/>
    </source>
</evidence>
<name>A0A6J8DZ82_MYTCO</name>
<evidence type="ECO:0000313" key="5">
    <source>
        <dbReference type="Proteomes" id="UP000507470"/>
    </source>
</evidence>
<dbReference type="SUPFAM" id="SSF46689">
    <property type="entry name" value="Homeodomain-like"/>
    <property type="match status" value="1"/>
</dbReference>
<sequence length="443" mass="49526">MLRIKDRSTLRQYSPTKLQNAYQAVKDRGMAVHRASVVYSVPLTTLRDRVDGRIHIDTVKSVPVPLFNQEKEAKLVDHVKMMAAYGYGYSRSETIMMASDFAVYLQKRPKEKPLTNQWYYNFIGRWSEEIKLVKSRALEASRAKSATKEKVGSYFEELKNVLDKYDLSRKPHCIFNIDENGFNTEHKPSDVVGVGDEKSTIQSVTSGRSQTVTVIAGGNAIGTHIPPFFVFPGKRMLTELLSGGMPGTVGGVSDSGDHVANQEDENDNPLQDLNTFFTKRVSKVPTKKPSKPRKILSKITSGKAVTEDETFNKITECVQQRQLKEKSVKSSKKATKRKEKPTKKTKKPKKSKLEKEIDLSQIFCFLTPTTFSTSGIISGIHGPLIVEDSCELFTDSDDDGDNIPCCICKDTHPLYDIAFHLLLLTGLSVISVITGHIYATVHL</sequence>
<protein>
    <recommendedName>
        <fullName evidence="3">HTH psq-type domain-containing protein</fullName>
    </recommendedName>
</protein>
<dbReference type="Gene3D" id="1.10.10.60">
    <property type="entry name" value="Homeodomain-like"/>
    <property type="match status" value="1"/>
</dbReference>
<dbReference type="Pfam" id="PF05225">
    <property type="entry name" value="HTH_psq"/>
    <property type="match status" value="1"/>
</dbReference>
<keyword evidence="2" id="KW-1133">Transmembrane helix</keyword>
<proteinExistence type="predicted"/>